<dbReference type="Proteomes" id="UP000034076">
    <property type="component" value="Unassembled WGS sequence"/>
</dbReference>
<dbReference type="PANTHER" id="PTHR34039:SF1">
    <property type="entry name" value="UPF0102 PROTEIN YRAN"/>
    <property type="match status" value="1"/>
</dbReference>
<evidence type="ECO:0000313" key="3">
    <source>
        <dbReference type="EMBL" id="KKI49667.1"/>
    </source>
</evidence>
<sequence length="118" mass="13373">MDKMAVGKQGEDFTCAYLVKNGKKILCRNYRAKKGEIDIIVRDGDTVAFVEVKTRSGSAYGTPGEAVTYRKQQMIVQTARWYLAQNKLFDMNARFDVAEVYVRTGGMHMNYIENAFGI</sequence>
<dbReference type="EMBL" id="LAYJ01000131">
    <property type="protein sequence ID" value="KKI49667.1"/>
    <property type="molecule type" value="Genomic_DNA"/>
</dbReference>
<dbReference type="GO" id="GO:0003676">
    <property type="term" value="F:nucleic acid binding"/>
    <property type="evidence" value="ECO:0007669"/>
    <property type="project" value="InterPro"/>
</dbReference>
<dbReference type="NCBIfam" id="TIGR00252">
    <property type="entry name" value="YraN family protein"/>
    <property type="match status" value="1"/>
</dbReference>
<dbReference type="SUPFAM" id="SSF52980">
    <property type="entry name" value="Restriction endonuclease-like"/>
    <property type="match status" value="1"/>
</dbReference>
<proteinExistence type="inferred from homology"/>
<reference evidence="3 4" key="1">
    <citation type="submission" date="2015-04" db="EMBL/GenBank/DDBJ databases">
        <title>Draft genome sequence of bacteremic isolate Catabacter hongkongensis type strain HKU16T.</title>
        <authorList>
            <person name="Lau S.K."/>
            <person name="Teng J.L."/>
            <person name="Huang Y."/>
            <person name="Curreem S.O."/>
            <person name="Tsui S.K."/>
            <person name="Woo P.C."/>
        </authorList>
    </citation>
    <scope>NUCLEOTIDE SEQUENCE [LARGE SCALE GENOMIC DNA]</scope>
    <source>
        <strain evidence="3 4">HKU16</strain>
    </source>
</reference>
<dbReference type="NCBIfam" id="NF009150">
    <property type="entry name" value="PRK12497.1-3"/>
    <property type="match status" value="1"/>
</dbReference>
<dbReference type="CDD" id="cd20736">
    <property type="entry name" value="PoNe_Nuclease"/>
    <property type="match status" value="1"/>
</dbReference>
<dbReference type="RefSeq" id="WP_046444670.1">
    <property type="nucleotide sequence ID" value="NZ_LAYJ01000131.1"/>
</dbReference>
<dbReference type="InterPro" id="IPR003509">
    <property type="entry name" value="UPF0102_YraN-like"/>
</dbReference>
<dbReference type="Gene3D" id="3.40.1350.10">
    <property type="match status" value="1"/>
</dbReference>
<dbReference type="AlphaFoldDB" id="A0A0M2NGW2"/>
<protein>
    <recommendedName>
        <fullName evidence="2">UPF0102 protein CHK_2889</fullName>
    </recommendedName>
</protein>
<evidence type="ECO:0000256" key="1">
    <source>
        <dbReference type="ARBA" id="ARBA00006738"/>
    </source>
</evidence>
<dbReference type="NCBIfam" id="NF009154">
    <property type="entry name" value="PRK12497.3-3"/>
    <property type="match status" value="1"/>
</dbReference>
<dbReference type="InterPro" id="IPR011856">
    <property type="entry name" value="tRNA_endonuc-like_dom_sf"/>
</dbReference>
<name>A0A0M2NGW2_9FIRM</name>
<accession>A0A0M2NGW2</accession>
<dbReference type="InterPro" id="IPR011335">
    <property type="entry name" value="Restrct_endonuc-II-like"/>
</dbReference>
<evidence type="ECO:0000313" key="4">
    <source>
        <dbReference type="Proteomes" id="UP000034076"/>
    </source>
</evidence>
<comment type="similarity">
    <text evidence="1 2">Belongs to the UPF0102 family.</text>
</comment>
<evidence type="ECO:0000256" key="2">
    <source>
        <dbReference type="HAMAP-Rule" id="MF_00048"/>
    </source>
</evidence>
<dbReference type="OrthoDB" id="9802516at2"/>
<dbReference type="Pfam" id="PF02021">
    <property type="entry name" value="UPF0102"/>
    <property type="match status" value="1"/>
</dbReference>
<gene>
    <name evidence="3" type="ORF">CHK_2889</name>
</gene>
<organism evidence="3 4">
    <name type="scientific">Christensenella hongkongensis</name>
    <dbReference type="NCBI Taxonomy" id="270498"/>
    <lineage>
        <taxon>Bacteria</taxon>
        <taxon>Bacillati</taxon>
        <taxon>Bacillota</taxon>
        <taxon>Clostridia</taxon>
        <taxon>Christensenellales</taxon>
        <taxon>Christensenellaceae</taxon>
        <taxon>Christensenella</taxon>
    </lineage>
</organism>
<keyword evidence="4" id="KW-1185">Reference proteome</keyword>
<dbReference type="STRING" id="270498.CHK_2889"/>
<dbReference type="PANTHER" id="PTHR34039">
    <property type="entry name" value="UPF0102 PROTEIN YRAN"/>
    <property type="match status" value="1"/>
</dbReference>
<comment type="caution">
    <text evidence="3">The sequence shown here is derived from an EMBL/GenBank/DDBJ whole genome shotgun (WGS) entry which is preliminary data.</text>
</comment>
<dbReference type="HAMAP" id="MF_00048">
    <property type="entry name" value="UPF0102"/>
    <property type="match status" value="1"/>
</dbReference>